<dbReference type="InterPro" id="IPR036815">
    <property type="entry name" value="14-3-3_dom_sf"/>
</dbReference>
<dbReference type="Proteomes" id="UP000604046">
    <property type="component" value="Unassembled WGS sequence"/>
</dbReference>
<dbReference type="InterPro" id="IPR023410">
    <property type="entry name" value="14-3-3_domain"/>
</dbReference>
<evidence type="ECO:0000313" key="4">
    <source>
        <dbReference type="EMBL" id="CAE7202474.1"/>
    </source>
</evidence>
<feature type="domain" description="14-3-3" evidence="3">
    <location>
        <begin position="66"/>
        <end position="121"/>
    </location>
</feature>
<reference evidence="4" key="1">
    <citation type="submission" date="2021-02" db="EMBL/GenBank/DDBJ databases">
        <authorList>
            <person name="Dougan E. K."/>
            <person name="Rhodes N."/>
            <person name="Thang M."/>
            <person name="Chan C."/>
        </authorList>
    </citation>
    <scope>NUCLEOTIDE SEQUENCE</scope>
</reference>
<evidence type="ECO:0000313" key="5">
    <source>
        <dbReference type="Proteomes" id="UP000604046"/>
    </source>
</evidence>
<organism evidence="4 5">
    <name type="scientific">Symbiodinium natans</name>
    <dbReference type="NCBI Taxonomy" id="878477"/>
    <lineage>
        <taxon>Eukaryota</taxon>
        <taxon>Sar</taxon>
        <taxon>Alveolata</taxon>
        <taxon>Dinophyceae</taxon>
        <taxon>Suessiales</taxon>
        <taxon>Symbiodiniaceae</taxon>
        <taxon>Symbiodinium</taxon>
    </lineage>
</organism>
<name>A0A812JGK5_9DINO</name>
<keyword evidence="2" id="KW-0175">Coiled coil</keyword>
<feature type="coiled-coil region" evidence="2">
    <location>
        <begin position="68"/>
        <end position="95"/>
    </location>
</feature>
<evidence type="ECO:0000259" key="3">
    <source>
        <dbReference type="Pfam" id="PF00244"/>
    </source>
</evidence>
<dbReference type="SUPFAM" id="SSF48445">
    <property type="entry name" value="14-3-3 protein"/>
    <property type="match status" value="1"/>
</dbReference>
<proteinExistence type="inferred from homology"/>
<comment type="caution">
    <text evidence="4">The sequence shown here is derived from an EMBL/GenBank/DDBJ whole genome shotgun (WGS) entry which is preliminary data.</text>
</comment>
<evidence type="ECO:0000256" key="2">
    <source>
        <dbReference type="SAM" id="Coils"/>
    </source>
</evidence>
<dbReference type="Pfam" id="PF00244">
    <property type="entry name" value="14-3-3"/>
    <property type="match status" value="1"/>
</dbReference>
<gene>
    <name evidence="4" type="ORF">SNAT2548_LOCUS6140</name>
</gene>
<keyword evidence="5" id="KW-1185">Reference proteome</keyword>
<dbReference type="Gene3D" id="1.20.190.20">
    <property type="entry name" value="14-3-3 domain"/>
    <property type="match status" value="1"/>
</dbReference>
<evidence type="ECO:0000256" key="1">
    <source>
        <dbReference type="ARBA" id="ARBA00006141"/>
    </source>
</evidence>
<dbReference type="EMBL" id="CAJNDS010000402">
    <property type="protein sequence ID" value="CAE7202474.1"/>
    <property type="molecule type" value="Genomic_DNA"/>
</dbReference>
<comment type="similarity">
    <text evidence="1">Belongs to the 14-3-3 family.</text>
</comment>
<sequence length="158" mass="17278">MESVDPVVLLSLTTLSGEACHIELPRSATVMVGTQDLKDTDLAADFSSESWCIVFTNDRGTLLEAAQAASQSEEYEEATEHLRDLVQQHSDLTKDENHLLSSVFKAHSGTLRAAWRKAAEEGAATAEAAQLEAWCLKVGEGFASWIKPQKHHDGRAAW</sequence>
<protein>
    <recommendedName>
        <fullName evidence="3">14-3-3 domain-containing protein</fullName>
    </recommendedName>
</protein>
<accession>A0A812JGK5</accession>
<dbReference type="AlphaFoldDB" id="A0A812JGK5"/>